<sequence length="277" mass="30080">MTLATRRRGETIRSHNATPSATWSSGGGAYDEVSRGILDAIEHCIERLDPPRGGHVLDVATGTGWAARRMAARGCTVTGVDFAPDMLGAAEEMAAARNLDIAFDLGDAEALPYPDAAFDAVFSSFGIMFVQRPEDAAAELARVCKPGGRIALATWTPEGNVFEMFRIMKAYMPQQPAGTPPPSPFDWGREARLTELLGDHFDLAFERGTSFYREPDGQSAWRTFVEGYGPLRTLAGKLDAADARSLEREFVAFHDGFATDLGVCVPREYLVAAGTRR</sequence>
<evidence type="ECO:0000313" key="3">
    <source>
        <dbReference type="EMBL" id="RBI84984.1"/>
    </source>
</evidence>
<reference evidence="3 4" key="1">
    <citation type="submission" date="2018-07" db="EMBL/GenBank/DDBJ databases">
        <title>Rhodosalinus sp. strain E84T genomic sequence and assembly.</title>
        <authorList>
            <person name="Liu Z.-W."/>
            <person name="Lu D.-C."/>
        </authorList>
    </citation>
    <scope>NUCLEOTIDE SEQUENCE [LARGE SCALE GENOMIC DNA]</scope>
    <source>
        <strain evidence="3 4">E84</strain>
    </source>
</reference>
<keyword evidence="3" id="KW-0808">Transferase</keyword>
<evidence type="ECO:0000256" key="1">
    <source>
        <dbReference type="SAM" id="MobiDB-lite"/>
    </source>
</evidence>
<proteinExistence type="predicted"/>
<dbReference type="Gene3D" id="3.40.50.150">
    <property type="entry name" value="Vaccinia Virus protein VP39"/>
    <property type="match status" value="1"/>
</dbReference>
<dbReference type="PANTHER" id="PTHR43591">
    <property type="entry name" value="METHYLTRANSFERASE"/>
    <property type="match status" value="1"/>
</dbReference>
<dbReference type="EMBL" id="QNTQ01000008">
    <property type="protein sequence ID" value="RBI84984.1"/>
    <property type="molecule type" value="Genomic_DNA"/>
</dbReference>
<dbReference type="AlphaFoldDB" id="A0A365U9Q8"/>
<feature type="domain" description="Methyltransferase type 11" evidence="2">
    <location>
        <begin position="57"/>
        <end position="151"/>
    </location>
</feature>
<dbReference type="OrthoDB" id="8153637at2"/>
<protein>
    <submittedName>
        <fullName evidence="3">Methyltransferase type 11</fullName>
    </submittedName>
</protein>
<dbReference type="SUPFAM" id="SSF53335">
    <property type="entry name" value="S-adenosyl-L-methionine-dependent methyltransferases"/>
    <property type="match status" value="1"/>
</dbReference>
<evidence type="ECO:0000313" key="4">
    <source>
        <dbReference type="Proteomes" id="UP000253370"/>
    </source>
</evidence>
<evidence type="ECO:0000259" key="2">
    <source>
        <dbReference type="Pfam" id="PF08241"/>
    </source>
</evidence>
<name>A0A365U9Q8_9RHOB</name>
<dbReference type="Proteomes" id="UP000253370">
    <property type="component" value="Unassembled WGS sequence"/>
</dbReference>
<keyword evidence="4" id="KW-1185">Reference proteome</keyword>
<dbReference type="CDD" id="cd02440">
    <property type="entry name" value="AdoMet_MTases"/>
    <property type="match status" value="1"/>
</dbReference>
<feature type="compositionally biased region" description="Polar residues" evidence="1">
    <location>
        <begin position="14"/>
        <end position="24"/>
    </location>
</feature>
<organism evidence="3 4">
    <name type="scientific">Rhodosalinus halophilus</name>
    <dbReference type="NCBI Taxonomy" id="2259333"/>
    <lineage>
        <taxon>Bacteria</taxon>
        <taxon>Pseudomonadati</taxon>
        <taxon>Pseudomonadota</taxon>
        <taxon>Alphaproteobacteria</taxon>
        <taxon>Rhodobacterales</taxon>
        <taxon>Paracoccaceae</taxon>
        <taxon>Rhodosalinus</taxon>
    </lineage>
</organism>
<dbReference type="Pfam" id="PF08241">
    <property type="entry name" value="Methyltransf_11"/>
    <property type="match status" value="1"/>
</dbReference>
<dbReference type="GO" id="GO:0032259">
    <property type="term" value="P:methylation"/>
    <property type="evidence" value="ECO:0007669"/>
    <property type="project" value="UniProtKB-KW"/>
</dbReference>
<comment type="caution">
    <text evidence="3">The sequence shown here is derived from an EMBL/GenBank/DDBJ whole genome shotgun (WGS) entry which is preliminary data.</text>
</comment>
<gene>
    <name evidence="3" type="ORF">DRV85_09975</name>
</gene>
<dbReference type="GO" id="GO:0008757">
    <property type="term" value="F:S-adenosylmethionine-dependent methyltransferase activity"/>
    <property type="evidence" value="ECO:0007669"/>
    <property type="project" value="InterPro"/>
</dbReference>
<dbReference type="RefSeq" id="WP_113289312.1">
    <property type="nucleotide sequence ID" value="NZ_QNTQ01000008.1"/>
</dbReference>
<keyword evidence="3" id="KW-0489">Methyltransferase</keyword>
<dbReference type="PANTHER" id="PTHR43591:SF24">
    <property type="entry name" value="2-METHOXY-6-POLYPRENYL-1,4-BENZOQUINOL METHYLASE, MITOCHONDRIAL"/>
    <property type="match status" value="1"/>
</dbReference>
<dbReference type="InterPro" id="IPR013216">
    <property type="entry name" value="Methyltransf_11"/>
</dbReference>
<dbReference type="InterPro" id="IPR029063">
    <property type="entry name" value="SAM-dependent_MTases_sf"/>
</dbReference>
<feature type="region of interest" description="Disordered" evidence="1">
    <location>
        <begin position="1"/>
        <end position="27"/>
    </location>
</feature>
<accession>A0A365U9Q8</accession>